<comment type="caution">
    <text evidence="1">The sequence shown here is derived from an EMBL/GenBank/DDBJ whole genome shotgun (WGS) entry which is preliminary data.</text>
</comment>
<evidence type="ECO:0000313" key="2">
    <source>
        <dbReference type="Proteomes" id="UP001596003"/>
    </source>
</evidence>
<keyword evidence="2" id="KW-1185">Reference proteome</keyword>
<proteinExistence type="predicted"/>
<name>A0ABV8ZF00_9FLAO</name>
<dbReference type="Proteomes" id="UP001596003">
    <property type="component" value="Unassembled WGS sequence"/>
</dbReference>
<gene>
    <name evidence="1" type="ORF">ACFO3N_10025</name>
</gene>
<dbReference type="RefSeq" id="WP_379797364.1">
    <property type="nucleotide sequence ID" value="NZ_JBHSFY010000005.1"/>
</dbReference>
<evidence type="ECO:0000313" key="1">
    <source>
        <dbReference type="EMBL" id="MFC4477397.1"/>
    </source>
</evidence>
<sequence length="120" mass="14279">MSPQPVINYTYIYQALRNNYNLLFLANSSKHLELQDDLHSNDESYDCDKDHQNQKLYNQILSDVDSLEFLPKTLFKMNMVDRKSIRQIQKETGLSYSTIQQSIRETKVYLKNKYIGYDKE</sequence>
<organism evidence="1 2">
    <name type="scientific">Flavobacterium chungangensis</name>
    <dbReference type="NCBI Taxonomy" id="2708132"/>
    <lineage>
        <taxon>Bacteria</taxon>
        <taxon>Pseudomonadati</taxon>
        <taxon>Bacteroidota</taxon>
        <taxon>Flavobacteriia</taxon>
        <taxon>Flavobacteriales</taxon>
        <taxon>Flavobacteriaceae</taxon>
        <taxon>Flavobacterium</taxon>
    </lineage>
</organism>
<evidence type="ECO:0008006" key="3">
    <source>
        <dbReference type="Google" id="ProtNLM"/>
    </source>
</evidence>
<reference evidence="2" key="1">
    <citation type="journal article" date="2019" name="Int. J. Syst. Evol. Microbiol.">
        <title>The Global Catalogue of Microorganisms (GCM) 10K type strain sequencing project: providing services to taxonomists for standard genome sequencing and annotation.</title>
        <authorList>
            <consortium name="The Broad Institute Genomics Platform"/>
            <consortium name="The Broad Institute Genome Sequencing Center for Infectious Disease"/>
            <person name="Wu L."/>
            <person name="Ma J."/>
        </authorList>
    </citation>
    <scope>NUCLEOTIDE SEQUENCE [LARGE SCALE GENOMIC DNA]</scope>
    <source>
        <strain evidence="2">NBRC 103627</strain>
    </source>
</reference>
<accession>A0ABV8ZF00</accession>
<dbReference type="EMBL" id="JBHSFY010000005">
    <property type="protein sequence ID" value="MFC4477397.1"/>
    <property type="molecule type" value="Genomic_DNA"/>
</dbReference>
<protein>
    <recommendedName>
        <fullName evidence="3">RNA polymerase sigma factor 70 region 4 type 2 domain-containing protein</fullName>
    </recommendedName>
</protein>